<dbReference type="EMBL" id="CM037152">
    <property type="protein sequence ID" value="KAH7832977.1"/>
    <property type="molecule type" value="Genomic_DNA"/>
</dbReference>
<comment type="caution">
    <text evidence="1">The sequence shown here is derived from an EMBL/GenBank/DDBJ whole genome shotgun (WGS) entry which is preliminary data.</text>
</comment>
<gene>
    <name evidence="1" type="ORF">Vadar_001937</name>
</gene>
<reference evidence="1 2" key="1">
    <citation type="journal article" date="2021" name="Hortic Res">
        <title>High-quality reference genome and annotation aids understanding of berry development for evergreen blueberry (Vaccinium darrowii).</title>
        <authorList>
            <person name="Yu J."/>
            <person name="Hulse-Kemp A.M."/>
            <person name="Babiker E."/>
            <person name="Staton M."/>
        </authorList>
    </citation>
    <scope>NUCLEOTIDE SEQUENCE [LARGE SCALE GENOMIC DNA]</scope>
    <source>
        <strain evidence="2">cv. NJ 8807/NJ 8810</strain>
        <tissue evidence="1">Young leaf</tissue>
    </source>
</reference>
<proteinExistence type="predicted"/>
<evidence type="ECO:0000313" key="1">
    <source>
        <dbReference type="EMBL" id="KAH7832977.1"/>
    </source>
</evidence>
<keyword evidence="2" id="KW-1185">Reference proteome</keyword>
<protein>
    <submittedName>
        <fullName evidence="1">Uncharacterized protein</fullName>
    </submittedName>
</protein>
<evidence type="ECO:0000313" key="2">
    <source>
        <dbReference type="Proteomes" id="UP000828048"/>
    </source>
</evidence>
<accession>A0ACB7WWX7</accession>
<dbReference type="Proteomes" id="UP000828048">
    <property type="component" value="Chromosome 2"/>
</dbReference>
<organism evidence="1 2">
    <name type="scientific">Vaccinium darrowii</name>
    <dbReference type="NCBI Taxonomy" id="229202"/>
    <lineage>
        <taxon>Eukaryota</taxon>
        <taxon>Viridiplantae</taxon>
        <taxon>Streptophyta</taxon>
        <taxon>Embryophyta</taxon>
        <taxon>Tracheophyta</taxon>
        <taxon>Spermatophyta</taxon>
        <taxon>Magnoliopsida</taxon>
        <taxon>eudicotyledons</taxon>
        <taxon>Gunneridae</taxon>
        <taxon>Pentapetalae</taxon>
        <taxon>asterids</taxon>
        <taxon>Ericales</taxon>
        <taxon>Ericaceae</taxon>
        <taxon>Vaccinioideae</taxon>
        <taxon>Vaccinieae</taxon>
        <taxon>Vaccinium</taxon>
    </lineage>
</organism>
<name>A0ACB7WWX7_9ERIC</name>
<sequence length="171" mass="19237">MCGHHGHKLATRILGCGNLRGYASRDCYLPKRRSSLVADDRCIALAFLISQWAWAVLASRKECYLVNPASSHMLVSKIKPCMCKGMVAMVPPLPFIHTWQGKVWLPRSLPSLSSMLGKAMWLLHAWQCNEVAPPRLAMQCGCLKLGKAMWLPHAWHLPSVDQARQSWLPPR</sequence>